<dbReference type="AlphaFoldDB" id="A0A1J5SHR7"/>
<feature type="transmembrane region" description="Helical" evidence="1">
    <location>
        <begin position="84"/>
        <end position="102"/>
    </location>
</feature>
<organism evidence="2">
    <name type="scientific">mine drainage metagenome</name>
    <dbReference type="NCBI Taxonomy" id="410659"/>
    <lineage>
        <taxon>unclassified sequences</taxon>
        <taxon>metagenomes</taxon>
        <taxon>ecological metagenomes</taxon>
    </lineage>
</organism>
<accession>A0A1J5SHR7</accession>
<dbReference type="EMBL" id="MLJW01000065">
    <property type="protein sequence ID" value="OIR03576.1"/>
    <property type="molecule type" value="Genomic_DNA"/>
</dbReference>
<reference evidence="2" key="1">
    <citation type="submission" date="2016-10" db="EMBL/GenBank/DDBJ databases">
        <title>Sequence of Gallionella enrichment culture.</title>
        <authorList>
            <person name="Poehlein A."/>
            <person name="Muehling M."/>
            <person name="Daniel R."/>
        </authorList>
    </citation>
    <scope>NUCLEOTIDE SEQUENCE</scope>
</reference>
<evidence type="ECO:0000256" key="1">
    <source>
        <dbReference type="SAM" id="Phobius"/>
    </source>
</evidence>
<keyword evidence="1" id="KW-0812">Transmembrane</keyword>
<sequence length="113" mass="12285">MAGNQGPFDESKVDKALKLSSETEEILRGRLKIDAQSAATKSFIAFVVSLIYAGSVASVVLVCLWGVWTEKATILEGYEKLTDFIKVAVLPIVTLVIGYYSGRNGSDGKRKKQ</sequence>
<keyword evidence="1" id="KW-0472">Membrane</keyword>
<comment type="caution">
    <text evidence="2">The sequence shown here is derived from an EMBL/GenBank/DDBJ whole genome shotgun (WGS) entry which is preliminary data.</text>
</comment>
<keyword evidence="1" id="KW-1133">Transmembrane helix</keyword>
<gene>
    <name evidence="2" type="ORF">GALL_144350</name>
</gene>
<evidence type="ECO:0000313" key="2">
    <source>
        <dbReference type="EMBL" id="OIR03576.1"/>
    </source>
</evidence>
<protein>
    <submittedName>
        <fullName evidence="2">Uncharacterized protein</fullName>
    </submittedName>
</protein>
<feature type="transmembrane region" description="Helical" evidence="1">
    <location>
        <begin position="43"/>
        <end position="68"/>
    </location>
</feature>
<name>A0A1J5SHR7_9ZZZZ</name>
<proteinExistence type="predicted"/>